<reference evidence="4 5" key="1">
    <citation type="submission" date="2013-06" db="EMBL/GenBank/DDBJ databases">
        <title>Draft genome sequence of Thauera terpenica.</title>
        <authorList>
            <person name="Liu B."/>
            <person name="Frostegard A.H."/>
            <person name="Shapleigh J.P."/>
        </authorList>
    </citation>
    <scope>NUCLEOTIDE SEQUENCE [LARGE SCALE GENOMIC DNA]</scope>
    <source>
        <strain evidence="4 5">58Eu</strain>
    </source>
</reference>
<dbReference type="InterPro" id="IPR013766">
    <property type="entry name" value="Thioredoxin_domain"/>
</dbReference>
<feature type="domain" description="Thioredoxin" evidence="3">
    <location>
        <begin position="25"/>
        <end position="165"/>
    </location>
</feature>
<dbReference type="RefSeq" id="WP_021250364.1">
    <property type="nucleotide sequence ID" value="NZ_ATJV01000081.1"/>
</dbReference>
<protein>
    <recommendedName>
        <fullName evidence="3">Thioredoxin domain-containing protein</fullName>
    </recommendedName>
</protein>
<dbReference type="CDD" id="cd02966">
    <property type="entry name" value="TlpA_like_family"/>
    <property type="match status" value="1"/>
</dbReference>
<dbReference type="STRING" id="1348657.M622_05375"/>
<evidence type="ECO:0000313" key="5">
    <source>
        <dbReference type="Proteomes" id="UP000015455"/>
    </source>
</evidence>
<dbReference type="PATRIC" id="fig|1348657.5.peg.2966"/>
<comment type="caution">
    <text evidence="4">The sequence shown here is derived from an EMBL/GenBank/DDBJ whole genome shotgun (WGS) entry which is preliminary data.</text>
</comment>
<dbReference type="GO" id="GO:0016209">
    <property type="term" value="F:antioxidant activity"/>
    <property type="evidence" value="ECO:0007669"/>
    <property type="project" value="InterPro"/>
</dbReference>
<dbReference type="AlphaFoldDB" id="S9ZIJ4"/>
<dbReference type="PROSITE" id="PS51257">
    <property type="entry name" value="PROKAR_LIPOPROTEIN"/>
    <property type="match status" value="1"/>
</dbReference>
<organism evidence="4 5">
    <name type="scientific">Thauera terpenica 58Eu</name>
    <dbReference type="NCBI Taxonomy" id="1348657"/>
    <lineage>
        <taxon>Bacteria</taxon>
        <taxon>Pseudomonadati</taxon>
        <taxon>Pseudomonadota</taxon>
        <taxon>Betaproteobacteria</taxon>
        <taxon>Rhodocyclales</taxon>
        <taxon>Zoogloeaceae</taxon>
        <taxon>Thauera</taxon>
    </lineage>
</organism>
<dbReference type="InterPro" id="IPR036249">
    <property type="entry name" value="Thioredoxin-like_sf"/>
</dbReference>
<keyword evidence="1" id="KW-0676">Redox-active center</keyword>
<dbReference type="InterPro" id="IPR050553">
    <property type="entry name" value="Thioredoxin_ResA/DsbE_sf"/>
</dbReference>
<dbReference type="InterPro" id="IPR000866">
    <property type="entry name" value="AhpC/TSA"/>
</dbReference>
<dbReference type="PROSITE" id="PS51352">
    <property type="entry name" value="THIOREDOXIN_2"/>
    <property type="match status" value="1"/>
</dbReference>
<name>S9ZIJ4_9RHOO</name>
<keyword evidence="2" id="KW-0732">Signal</keyword>
<gene>
    <name evidence="4" type="ORF">M622_05375</name>
</gene>
<dbReference type="EMBL" id="ATJV01000081">
    <property type="protein sequence ID" value="EPZ14411.1"/>
    <property type="molecule type" value="Genomic_DNA"/>
</dbReference>
<dbReference type="OrthoDB" id="9811352at2"/>
<dbReference type="PROSITE" id="PS00194">
    <property type="entry name" value="THIOREDOXIN_1"/>
    <property type="match status" value="1"/>
</dbReference>
<sequence length="173" mass="18492">MSTLSRMTAAIALSVACTASPAAPALAAKLMPADALPPPAPALQKALDSASGKAVIVNFWASWCEPCRDEMPALVELDEAEPGLVLITVAVADRAVDTLRFQTEHLLEELIVVPDPDQIVARAWRARMIPTTYVLDASHQPRYHIVGEADWHDPALLAPIRALATTKSNGSKP</sequence>
<keyword evidence="5" id="KW-1185">Reference proteome</keyword>
<feature type="chain" id="PRO_5004560456" description="Thioredoxin domain-containing protein" evidence="2">
    <location>
        <begin position="28"/>
        <end position="173"/>
    </location>
</feature>
<evidence type="ECO:0000313" key="4">
    <source>
        <dbReference type="EMBL" id="EPZ14411.1"/>
    </source>
</evidence>
<feature type="signal peptide" evidence="2">
    <location>
        <begin position="1"/>
        <end position="27"/>
    </location>
</feature>
<evidence type="ECO:0000256" key="2">
    <source>
        <dbReference type="SAM" id="SignalP"/>
    </source>
</evidence>
<dbReference type="PANTHER" id="PTHR42852">
    <property type="entry name" value="THIOL:DISULFIDE INTERCHANGE PROTEIN DSBE"/>
    <property type="match status" value="1"/>
</dbReference>
<proteinExistence type="predicted"/>
<dbReference type="Pfam" id="PF00578">
    <property type="entry name" value="AhpC-TSA"/>
    <property type="match status" value="1"/>
</dbReference>
<dbReference type="GO" id="GO:0015036">
    <property type="term" value="F:disulfide oxidoreductase activity"/>
    <property type="evidence" value="ECO:0007669"/>
    <property type="project" value="UniProtKB-ARBA"/>
</dbReference>
<dbReference type="SUPFAM" id="SSF52833">
    <property type="entry name" value="Thioredoxin-like"/>
    <property type="match status" value="1"/>
</dbReference>
<dbReference type="Proteomes" id="UP000015455">
    <property type="component" value="Unassembled WGS sequence"/>
</dbReference>
<dbReference type="PANTHER" id="PTHR42852:SF17">
    <property type="entry name" value="THIOREDOXIN-LIKE PROTEIN HI_1115"/>
    <property type="match status" value="1"/>
</dbReference>
<evidence type="ECO:0000259" key="3">
    <source>
        <dbReference type="PROSITE" id="PS51352"/>
    </source>
</evidence>
<evidence type="ECO:0000256" key="1">
    <source>
        <dbReference type="ARBA" id="ARBA00023284"/>
    </source>
</evidence>
<dbReference type="Gene3D" id="3.40.30.10">
    <property type="entry name" value="Glutaredoxin"/>
    <property type="match status" value="1"/>
</dbReference>
<dbReference type="InterPro" id="IPR017937">
    <property type="entry name" value="Thioredoxin_CS"/>
</dbReference>
<accession>S9ZIJ4</accession>
<dbReference type="eggNOG" id="COG0526">
    <property type="taxonomic scope" value="Bacteria"/>
</dbReference>